<comment type="caution">
    <text evidence="2">The sequence shown here is derived from an EMBL/GenBank/DDBJ whole genome shotgun (WGS) entry which is preliminary data.</text>
</comment>
<feature type="non-terminal residue" evidence="2">
    <location>
        <position position="211"/>
    </location>
</feature>
<dbReference type="AlphaFoldDB" id="A0A9N9HUM1"/>
<feature type="coiled-coil region" evidence="1">
    <location>
        <begin position="64"/>
        <end position="119"/>
    </location>
</feature>
<sequence>MCKQLDEIYEKLEIAENKYLPLTEYEYPQIGEFRQCRNSITLLKVEISRFNEKQIRLINSILVNKVAAEEKEKVATLVKKLREEIKLLMNELNKKNKKIKELEKKYIALNAKYHALKNDHDTGDSHYMESRRLLERENAVLMRHNLEFFEEAEATNRRNRGLENNLHLLEQQNLAIRIFKVTANHFTTATKLPLKTNTVSGRKEIAGVSRE</sequence>
<dbReference type="OrthoDB" id="2468635at2759"/>
<evidence type="ECO:0000256" key="1">
    <source>
        <dbReference type="SAM" id="Coils"/>
    </source>
</evidence>
<organism evidence="2 3">
    <name type="scientific">Dentiscutata erythropus</name>
    <dbReference type="NCBI Taxonomy" id="1348616"/>
    <lineage>
        <taxon>Eukaryota</taxon>
        <taxon>Fungi</taxon>
        <taxon>Fungi incertae sedis</taxon>
        <taxon>Mucoromycota</taxon>
        <taxon>Glomeromycotina</taxon>
        <taxon>Glomeromycetes</taxon>
        <taxon>Diversisporales</taxon>
        <taxon>Gigasporaceae</taxon>
        <taxon>Dentiscutata</taxon>
    </lineage>
</organism>
<evidence type="ECO:0000313" key="3">
    <source>
        <dbReference type="Proteomes" id="UP000789405"/>
    </source>
</evidence>
<accession>A0A9N9HUM1</accession>
<dbReference type="EMBL" id="CAJVPY010009197">
    <property type="protein sequence ID" value="CAG8705888.1"/>
    <property type="molecule type" value="Genomic_DNA"/>
</dbReference>
<keyword evidence="3" id="KW-1185">Reference proteome</keyword>
<reference evidence="2" key="1">
    <citation type="submission" date="2021-06" db="EMBL/GenBank/DDBJ databases">
        <authorList>
            <person name="Kallberg Y."/>
            <person name="Tangrot J."/>
            <person name="Rosling A."/>
        </authorList>
    </citation>
    <scope>NUCLEOTIDE SEQUENCE</scope>
    <source>
        <strain evidence="2">MA453B</strain>
    </source>
</reference>
<protein>
    <submittedName>
        <fullName evidence="2">10290_t:CDS:1</fullName>
    </submittedName>
</protein>
<keyword evidence="1" id="KW-0175">Coiled coil</keyword>
<evidence type="ECO:0000313" key="2">
    <source>
        <dbReference type="EMBL" id="CAG8705888.1"/>
    </source>
</evidence>
<dbReference type="Proteomes" id="UP000789405">
    <property type="component" value="Unassembled WGS sequence"/>
</dbReference>
<gene>
    <name evidence="2" type="ORF">DERYTH_LOCUS13281</name>
</gene>
<proteinExistence type="predicted"/>
<name>A0A9N9HUM1_9GLOM</name>